<keyword evidence="3" id="KW-1185">Reference proteome</keyword>
<protein>
    <submittedName>
        <fullName evidence="2">Uncharacterized protein</fullName>
    </submittedName>
</protein>
<keyword evidence="1" id="KW-0732">Signal</keyword>
<organism evidence="2 3">
    <name type="scientific">Deinococcus yavapaiensis KR-236</name>
    <dbReference type="NCBI Taxonomy" id="694435"/>
    <lineage>
        <taxon>Bacteria</taxon>
        <taxon>Thermotogati</taxon>
        <taxon>Deinococcota</taxon>
        <taxon>Deinococci</taxon>
        <taxon>Deinococcales</taxon>
        <taxon>Deinococcaceae</taxon>
        <taxon>Deinococcus</taxon>
    </lineage>
</organism>
<name>A0A318S2S5_9DEIO</name>
<proteinExistence type="predicted"/>
<gene>
    <name evidence="2" type="ORF">DES52_12043</name>
</gene>
<dbReference type="EMBL" id="QJSX01000020">
    <property type="protein sequence ID" value="PYE49958.1"/>
    <property type="molecule type" value="Genomic_DNA"/>
</dbReference>
<comment type="caution">
    <text evidence="2">The sequence shown here is derived from an EMBL/GenBank/DDBJ whole genome shotgun (WGS) entry which is preliminary data.</text>
</comment>
<feature type="signal peptide" evidence="1">
    <location>
        <begin position="1"/>
        <end position="25"/>
    </location>
</feature>
<accession>A0A318S2S5</accession>
<feature type="chain" id="PRO_5016464624" evidence="1">
    <location>
        <begin position="26"/>
        <end position="51"/>
    </location>
</feature>
<dbReference type="Proteomes" id="UP000248326">
    <property type="component" value="Unassembled WGS sequence"/>
</dbReference>
<evidence type="ECO:0000256" key="1">
    <source>
        <dbReference type="SAM" id="SignalP"/>
    </source>
</evidence>
<dbReference type="AlphaFoldDB" id="A0A318S2S5"/>
<evidence type="ECO:0000313" key="3">
    <source>
        <dbReference type="Proteomes" id="UP000248326"/>
    </source>
</evidence>
<sequence length="51" mass="5131">MQRTAKAVCLALTLCALALTSVTHSVFGPIHSNERPAVVAGDEPKPAGGSG</sequence>
<reference evidence="2 3" key="1">
    <citation type="submission" date="2018-06" db="EMBL/GenBank/DDBJ databases">
        <title>Genomic Encyclopedia of Type Strains, Phase IV (KMG-IV): sequencing the most valuable type-strain genomes for metagenomic binning, comparative biology and taxonomic classification.</title>
        <authorList>
            <person name="Goeker M."/>
        </authorList>
    </citation>
    <scope>NUCLEOTIDE SEQUENCE [LARGE SCALE GENOMIC DNA]</scope>
    <source>
        <strain evidence="2 3">DSM 18048</strain>
    </source>
</reference>
<evidence type="ECO:0000313" key="2">
    <source>
        <dbReference type="EMBL" id="PYE49958.1"/>
    </source>
</evidence>